<comment type="caution">
    <text evidence="1">The sequence shown here is derived from an EMBL/GenBank/DDBJ whole genome shotgun (WGS) entry which is preliminary data.</text>
</comment>
<dbReference type="Proteomes" id="UP001385951">
    <property type="component" value="Unassembled WGS sequence"/>
</dbReference>
<gene>
    <name evidence="1" type="ORF">QCA50_010962</name>
</gene>
<name>A0AAW0G4S3_9APHY</name>
<evidence type="ECO:0000313" key="2">
    <source>
        <dbReference type="Proteomes" id="UP001385951"/>
    </source>
</evidence>
<evidence type="ECO:0000313" key="1">
    <source>
        <dbReference type="EMBL" id="KAK7686150.1"/>
    </source>
</evidence>
<organism evidence="1 2">
    <name type="scientific">Cerrena zonata</name>
    <dbReference type="NCBI Taxonomy" id="2478898"/>
    <lineage>
        <taxon>Eukaryota</taxon>
        <taxon>Fungi</taxon>
        <taxon>Dikarya</taxon>
        <taxon>Basidiomycota</taxon>
        <taxon>Agaricomycotina</taxon>
        <taxon>Agaricomycetes</taxon>
        <taxon>Polyporales</taxon>
        <taxon>Cerrenaceae</taxon>
        <taxon>Cerrena</taxon>
    </lineage>
</organism>
<keyword evidence="2" id="KW-1185">Reference proteome</keyword>
<accession>A0AAW0G4S3</accession>
<dbReference type="AlphaFoldDB" id="A0AAW0G4S3"/>
<reference evidence="1 2" key="1">
    <citation type="submission" date="2022-09" db="EMBL/GenBank/DDBJ databases">
        <authorList>
            <person name="Palmer J.M."/>
        </authorList>
    </citation>
    <scope>NUCLEOTIDE SEQUENCE [LARGE SCALE GENOMIC DNA]</scope>
    <source>
        <strain evidence="1 2">DSM 7382</strain>
    </source>
</reference>
<dbReference type="EMBL" id="JASBNA010000018">
    <property type="protein sequence ID" value="KAK7686150.1"/>
    <property type="molecule type" value="Genomic_DNA"/>
</dbReference>
<sequence>MVQEWQFCMANQSFIFECCNVPIWYYFPKNFKPRYRLAKDLFPSVDTLKKLTEMKVLSYFNDIADVKYDPLSYQHPSETIWDFLSRHQKEQNEHQ</sequence>
<proteinExistence type="predicted"/>
<protein>
    <submittedName>
        <fullName evidence="1">Uncharacterized protein</fullName>
    </submittedName>
</protein>